<proteinExistence type="predicted"/>
<evidence type="ECO:0008006" key="3">
    <source>
        <dbReference type="Google" id="ProtNLM"/>
    </source>
</evidence>
<name>W0V299_9BURK</name>
<organism evidence="1 2">
    <name type="scientific">Janthinobacterium agaricidamnosum NBRC 102515 = DSM 9628</name>
    <dbReference type="NCBI Taxonomy" id="1349767"/>
    <lineage>
        <taxon>Bacteria</taxon>
        <taxon>Pseudomonadati</taxon>
        <taxon>Pseudomonadota</taxon>
        <taxon>Betaproteobacteria</taxon>
        <taxon>Burkholderiales</taxon>
        <taxon>Oxalobacteraceae</taxon>
        <taxon>Janthinobacterium</taxon>
    </lineage>
</organism>
<dbReference type="InterPro" id="IPR015943">
    <property type="entry name" value="WD40/YVTN_repeat-like_dom_sf"/>
</dbReference>
<dbReference type="InterPro" id="IPR036322">
    <property type="entry name" value="WD40_repeat_dom_sf"/>
</dbReference>
<dbReference type="STRING" id="1349767.GJA_1337"/>
<reference evidence="1 2" key="1">
    <citation type="journal article" date="2015" name="Genome Announc.">
        <title>Genome Sequence of Mushroom Soft-Rot Pathogen Janthinobacterium agaricidamnosum.</title>
        <authorList>
            <person name="Graupner K."/>
            <person name="Lackner G."/>
            <person name="Hertweck C."/>
        </authorList>
    </citation>
    <scope>NUCLEOTIDE SEQUENCE [LARGE SCALE GENOMIC DNA]</scope>
    <source>
        <strain evidence="2">NBRC 102515 / DSM 9628</strain>
    </source>
</reference>
<gene>
    <name evidence="1" type="ORF">GJA_1337</name>
</gene>
<evidence type="ECO:0000313" key="2">
    <source>
        <dbReference type="Proteomes" id="UP000027604"/>
    </source>
</evidence>
<dbReference type="HOGENOM" id="CLU_290000_0_0_4"/>
<dbReference type="eggNOG" id="COG4249">
    <property type="taxonomic scope" value="Bacteria"/>
</dbReference>
<dbReference type="InterPro" id="IPR029030">
    <property type="entry name" value="Caspase-like_dom_sf"/>
</dbReference>
<evidence type="ECO:0000313" key="1">
    <source>
        <dbReference type="EMBL" id="CDG81991.1"/>
    </source>
</evidence>
<accession>W0V299</accession>
<dbReference type="Gene3D" id="3.40.50.1460">
    <property type="match status" value="1"/>
</dbReference>
<protein>
    <recommendedName>
        <fullName evidence="3">Caspase domain protein</fullName>
    </recommendedName>
</protein>
<dbReference type="SUPFAM" id="SSF52129">
    <property type="entry name" value="Caspase-like"/>
    <property type="match status" value="1"/>
</dbReference>
<dbReference type="PATRIC" id="fig|1349767.4.peg.3046"/>
<sequence>MDEGHTLRVIQMLTLNVKAIFLTLAILCTSPPSIGSPLLDGGCTGMSHSKSSGTMLVTDEEGKVFQGTMENPLQTLMSLPGKVSQARFILDGSIVLVSYRSGAIETFSAGDLRTPLAHLPAYSYMFLSLSKSGHWAVGLSPGQTSADVLDLSAGQIRVVRHIEHPLGAAFRTASIADKATVLALLDERNKAHVLDWKTGRWLSVRDSGDLLDLKFVANDVLWSTVNGGVMQIGGPLKAGDLTDKLDGVPITRSARLVDTGSEDYLLAADDLGFTSLLKLQTQTGSPKYGEQGGTKLVTGLRESVSSPGTDRIAFCGNDLEVAELGTGTLVYRARGQSRPGVFVDNITDDGNLALVRDMDGRGAIWSLGQQNYVGMLPRLRLHVFPTFGALHATSKIYMSFGQKDVLTIARPDNTKERKALDTGYSVDALPIPFDGTNSREWENSIWLSPDSTRFAYLARGESISRIGLPSVGPLDFLSKFISASHNAKSCPAFGGRLTGSRNGELLAVGCVDGLAIYSTKTLKRLAFIAPPGWEASSARYKVWISSMAFAPDGESVVLAVRRQRIFLAPLVDQSLTMNEPSIYVYKWRRQELRAVKSAVGVPTTAVRFSNDGKQIWVGGYWGNLSAYSADDGTLLWKQNGLLGTIFGIAFDDKDRAVVWTEDGEIARISPNNHTLVDKHWIMNGGNVKVDGIQEATSTRGGDKLPIKLADQLPPEYFTNAGAGGAVVVSLKVSALFESPMQALLYVDDQVVGTGAISGTAKNGILKVIFPSKLFVPGHVSVGLFSQDGGASGALPLTVIESRNKGNTRGRLVGAFVGVSEYDSLPPLPLATTDAQALAAAFFAVEQSRISVSATKKQTKQDVLRFLKTAVDSAGYGDTLVLGLSGHGYSVGNDKFYFATSESGGPGIQAAHGIAPAELLELIASGRQGNTLLILDACESSGLIADVIRHPLLADGPLSLGNSGGGLAVNISVLAGAAKLRPAKEGYRGKGLLTGVVLDGLKGPADSNRDGSVSVTELLNYVDFAMARVSKKYFPTEAQDPVIHYGLVDAELVKVQR</sequence>
<dbReference type="SUPFAM" id="SSF50978">
    <property type="entry name" value="WD40 repeat-like"/>
    <property type="match status" value="1"/>
</dbReference>
<dbReference type="Gene3D" id="2.130.10.10">
    <property type="entry name" value="YVTN repeat-like/Quinoprotein amine dehydrogenase"/>
    <property type="match status" value="1"/>
</dbReference>
<dbReference type="InterPro" id="IPR018247">
    <property type="entry name" value="EF_Hand_1_Ca_BS"/>
</dbReference>
<dbReference type="KEGG" id="jag:GJA_1337"/>
<dbReference type="SUPFAM" id="SSF69322">
    <property type="entry name" value="Tricorn protease domain 2"/>
    <property type="match status" value="2"/>
</dbReference>
<dbReference type="PROSITE" id="PS00018">
    <property type="entry name" value="EF_HAND_1"/>
    <property type="match status" value="1"/>
</dbReference>
<dbReference type="EMBL" id="HG322949">
    <property type="protein sequence ID" value="CDG81991.1"/>
    <property type="molecule type" value="Genomic_DNA"/>
</dbReference>
<keyword evidence="2" id="KW-1185">Reference proteome</keyword>
<dbReference type="Proteomes" id="UP000027604">
    <property type="component" value="Chromosome I"/>
</dbReference>
<dbReference type="AlphaFoldDB" id="W0V299"/>